<dbReference type="Proteomes" id="UP001330827">
    <property type="component" value="Chromosome"/>
</dbReference>
<evidence type="ECO:0000313" key="5">
    <source>
        <dbReference type="Proteomes" id="UP000318186"/>
    </source>
</evidence>
<dbReference type="InterPro" id="IPR000073">
    <property type="entry name" value="AB_hydrolase_1"/>
</dbReference>
<dbReference type="OrthoDB" id="9814966at2"/>
<keyword evidence="1" id="KW-0812">Transmembrane</keyword>
<accession>A0A561TYB2</accession>
<keyword evidence="4" id="KW-0378">Hydrolase</keyword>
<evidence type="ECO:0000313" key="4">
    <source>
        <dbReference type="EMBL" id="WSC17492.1"/>
    </source>
</evidence>
<dbReference type="Proteomes" id="UP000318186">
    <property type="component" value="Unassembled WGS sequence"/>
</dbReference>
<dbReference type="InterPro" id="IPR029058">
    <property type="entry name" value="AB_hydrolase_fold"/>
</dbReference>
<dbReference type="Pfam" id="PF12697">
    <property type="entry name" value="Abhydrolase_6"/>
    <property type="match status" value="1"/>
</dbReference>
<dbReference type="SUPFAM" id="SSF53474">
    <property type="entry name" value="alpha/beta-Hydrolases"/>
    <property type="match status" value="1"/>
</dbReference>
<evidence type="ECO:0000259" key="2">
    <source>
        <dbReference type="Pfam" id="PF12697"/>
    </source>
</evidence>
<reference evidence="3 5" key="1">
    <citation type="submission" date="2019-06" db="EMBL/GenBank/DDBJ databases">
        <title>Sequencing the genomes of 1000 actinobacteria strains.</title>
        <authorList>
            <person name="Klenk H.-P."/>
        </authorList>
    </citation>
    <scope>NUCLEOTIDE SEQUENCE [LARGE SCALE GENOMIC DNA]</scope>
    <source>
        <strain evidence="3 5">DSM 42059</strain>
    </source>
</reference>
<evidence type="ECO:0000256" key="1">
    <source>
        <dbReference type="SAM" id="Phobius"/>
    </source>
</evidence>
<dbReference type="GO" id="GO:0016787">
    <property type="term" value="F:hydrolase activity"/>
    <property type="evidence" value="ECO:0007669"/>
    <property type="project" value="UniProtKB-KW"/>
</dbReference>
<keyword evidence="6" id="KW-1185">Reference proteome</keyword>
<dbReference type="Gene3D" id="3.40.50.1820">
    <property type="entry name" value="alpha/beta hydrolase"/>
    <property type="match status" value="1"/>
</dbReference>
<dbReference type="EMBL" id="VIWW01000002">
    <property type="protein sequence ID" value="TWF92068.1"/>
    <property type="molecule type" value="Genomic_DNA"/>
</dbReference>
<protein>
    <submittedName>
        <fullName evidence="4">Alpha/beta hydrolase</fullName>
    </submittedName>
    <submittedName>
        <fullName evidence="3">Pimeloyl-ACP methyl ester carboxylesterase</fullName>
    </submittedName>
</protein>
<dbReference type="RefSeq" id="WP_145767905.1">
    <property type="nucleotide sequence ID" value="NZ_CP109114.1"/>
</dbReference>
<dbReference type="PANTHER" id="PTHR37017">
    <property type="entry name" value="AB HYDROLASE-1 DOMAIN-CONTAINING PROTEIN-RELATED"/>
    <property type="match status" value="1"/>
</dbReference>
<feature type="domain" description="AB hydrolase-1" evidence="2">
    <location>
        <begin position="56"/>
        <end position="277"/>
    </location>
</feature>
<evidence type="ECO:0000313" key="6">
    <source>
        <dbReference type="Proteomes" id="UP001330827"/>
    </source>
</evidence>
<reference evidence="4 6" key="2">
    <citation type="submission" date="2022-10" db="EMBL/GenBank/DDBJ databases">
        <title>The complete genomes of actinobacterial strains from the NBC collection.</title>
        <authorList>
            <person name="Joergensen T.S."/>
            <person name="Alvarez Arevalo M."/>
            <person name="Sterndorff E.B."/>
            <person name="Faurdal D."/>
            <person name="Vuksanovic O."/>
            <person name="Mourched A.-S."/>
            <person name="Charusanti P."/>
            <person name="Shaw S."/>
            <person name="Blin K."/>
            <person name="Weber T."/>
        </authorList>
    </citation>
    <scope>NUCLEOTIDE SEQUENCE [LARGE SCALE GENOMIC DNA]</scope>
    <source>
        <strain evidence="4 6">NBC 01769</strain>
    </source>
</reference>
<dbReference type="EMBL" id="CP109114">
    <property type="protein sequence ID" value="WSC17492.1"/>
    <property type="molecule type" value="Genomic_DNA"/>
</dbReference>
<feature type="transmembrane region" description="Helical" evidence="1">
    <location>
        <begin position="301"/>
        <end position="324"/>
    </location>
</feature>
<dbReference type="PANTHER" id="PTHR37017:SF11">
    <property type="entry name" value="ESTERASE_LIPASE_THIOESTERASE DOMAIN-CONTAINING PROTEIN"/>
    <property type="match status" value="1"/>
</dbReference>
<keyword evidence="1" id="KW-1133">Transmembrane helix</keyword>
<sequence length="332" mass="34203">MLISTHPGLGSRSRSRRGYAFTAALTAAVYGGVAPAAAEGVSPIAPGGDGGVRPTVVLVHGAFADASSWNGVAERLQRRGYTVVAPANPLRGLAGDSASTADVLKRITGPIVLVGHAYGGAVISGAAAGNPQVRSLVYISAFMPDTGEALGPLGSRFPGSELGTALRRMPVRNADGSRGTDLYVQDSRFHDIVAADRPSASAAVMAASQRPLSAAVFEDMATTAAWRTIPSWALVATRDKVIAPDLERFEARRAHSHTIEVNSSHMVMVSRPDTVTDLILAATGEPATAHRPLASPGTRTLVLAVIGSAAGLAVFVGGGLVTAVRRRNSFGR</sequence>
<name>A0A561TYB2_9ACTN</name>
<dbReference type="InterPro" id="IPR052897">
    <property type="entry name" value="Sec-Metab_Biosynth_Hydrolase"/>
</dbReference>
<dbReference type="AlphaFoldDB" id="A0A561TYB2"/>
<gene>
    <name evidence="3" type="ORF">FHX80_12386</name>
    <name evidence="4" type="ORF">OIE64_34880</name>
</gene>
<proteinExistence type="predicted"/>
<evidence type="ECO:0000313" key="3">
    <source>
        <dbReference type="EMBL" id="TWF92068.1"/>
    </source>
</evidence>
<organism evidence="3 5">
    <name type="scientific">Streptomyces brevispora</name>
    <dbReference type="NCBI Taxonomy" id="887462"/>
    <lineage>
        <taxon>Bacteria</taxon>
        <taxon>Bacillati</taxon>
        <taxon>Actinomycetota</taxon>
        <taxon>Actinomycetes</taxon>
        <taxon>Kitasatosporales</taxon>
        <taxon>Streptomycetaceae</taxon>
        <taxon>Streptomyces</taxon>
    </lineage>
</organism>
<keyword evidence="1" id="KW-0472">Membrane</keyword>